<dbReference type="InterPro" id="IPR018490">
    <property type="entry name" value="cNMP-bd_dom_sf"/>
</dbReference>
<dbReference type="PANTHER" id="PTHR11635">
    <property type="entry name" value="CAMP-DEPENDENT PROTEIN KINASE REGULATORY CHAIN"/>
    <property type="match status" value="1"/>
</dbReference>
<name>A0A094PTY0_9ZZZZ</name>
<dbReference type="InterPro" id="IPR014710">
    <property type="entry name" value="RmlC-like_jellyroll"/>
</dbReference>
<dbReference type="SMART" id="SM00100">
    <property type="entry name" value="cNMP"/>
    <property type="match status" value="1"/>
</dbReference>
<dbReference type="PROSITE" id="PS50042">
    <property type="entry name" value="CNMP_BINDING_3"/>
    <property type="match status" value="1"/>
</dbReference>
<dbReference type="GO" id="GO:0005952">
    <property type="term" value="C:cAMP-dependent protein kinase complex"/>
    <property type="evidence" value="ECO:0007669"/>
    <property type="project" value="InterPro"/>
</dbReference>
<evidence type="ECO:0000259" key="1">
    <source>
        <dbReference type="PROSITE" id="PS50042"/>
    </source>
</evidence>
<reference evidence="2" key="1">
    <citation type="submission" date="2014-06" db="EMBL/GenBank/DDBJ databases">
        <title>Key roles for freshwater Actinobacteria revealed by deep metagenomic sequencing.</title>
        <authorList>
            <person name="Ghai R."/>
            <person name="Mizuno C.M."/>
            <person name="Picazo A."/>
            <person name="Camacho A."/>
            <person name="Rodriguez-Valera F."/>
        </authorList>
    </citation>
    <scope>NUCLEOTIDE SEQUENCE</scope>
</reference>
<dbReference type="Pfam" id="PF00027">
    <property type="entry name" value="cNMP_binding"/>
    <property type="match status" value="1"/>
</dbReference>
<dbReference type="AlphaFoldDB" id="A0A094PTY0"/>
<feature type="domain" description="Cyclic nucleotide-binding" evidence="1">
    <location>
        <begin position="29"/>
        <end position="127"/>
    </location>
</feature>
<dbReference type="InterPro" id="IPR050503">
    <property type="entry name" value="cAMP-dep_PK_reg_su-like"/>
</dbReference>
<dbReference type="SUPFAM" id="SSF51206">
    <property type="entry name" value="cAMP-binding domain-like"/>
    <property type="match status" value="1"/>
</dbReference>
<dbReference type="Gene3D" id="2.60.120.10">
    <property type="entry name" value="Jelly Rolls"/>
    <property type="match status" value="1"/>
</dbReference>
<dbReference type="PANTHER" id="PTHR11635:SF152">
    <property type="entry name" value="CAMP-DEPENDENT PROTEIN KINASE TYPE I REGULATORY SUBUNIT-RELATED"/>
    <property type="match status" value="1"/>
</dbReference>
<proteinExistence type="predicted"/>
<dbReference type="CDD" id="cd00038">
    <property type="entry name" value="CAP_ED"/>
    <property type="match status" value="1"/>
</dbReference>
<evidence type="ECO:0000313" key="2">
    <source>
        <dbReference type="EMBL" id="KGA14587.1"/>
    </source>
</evidence>
<dbReference type="EMBL" id="JNSL01000143">
    <property type="protein sequence ID" value="KGA14587.1"/>
    <property type="molecule type" value="Genomic_DNA"/>
</dbReference>
<sequence>MDEQSAGLLPMLRPMARDAWLDHLAQVPLFAECDKRQLQQVAAAAVEVSIEAGKVLVREGEPGHECFVIVTGSATVTRDGATVANLGPGAVVGELAPLTGGVRTATVTADSAMEVLVIAQREFNGLIEEVPGFAVQLLRNLAARMTDES</sequence>
<gene>
    <name evidence="2" type="ORF">GM51_16965</name>
</gene>
<accession>A0A094PTY0</accession>
<organism evidence="2">
    <name type="scientific">freshwater metagenome</name>
    <dbReference type="NCBI Taxonomy" id="449393"/>
    <lineage>
        <taxon>unclassified sequences</taxon>
        <taxon>metagenomes</taxon>
        <taxon>ecological metagenomes</taxon>
    </lineage>
</organism>
<dbReference type="InterPro" id="IPR000595">
    <property type="entry name" value="cNMP-bd_dom"/>
</dbReference>
<protein>
    <recommendedName>
        <fullName evidence="1">Cyclic nucleotide-binding domain-containing protein</fullName>
    </recommendedName>
</protein>
<dbReference type="GO" id="GO:0005829">
    <property type="term" value="C:cytosol"/>
    <property type="evidence" value="ECO:0007669"/>
    <property type="project" value="TreeGrafter"/>
</dbReference>
<comment type="caution">
    <text evidence="2">The sequence shown here is derived from an EMBL/GenBank/DDBJ whole genome shotgun (WGS) entry which is preliminary data.</text>
</comment>